<reference evidence="1" key="1">
    <citation type="journal article" date="2015" name="Nature">
        <title>Complex archaea that bridge the gap between prokaryotes and eukaryotes.</title>
        <authorList>
            <person name="Spang A."/>
            <person name="Saw J.H."/>
            <person name="Jorgensen S.L."/>
            <person name="Zaremba-Niedzwiedzka K."/>
            <person name="Martijn J."/>
            <person name="Lind A.E."/>
            <person name="van Eijk R."/>
            <person name="Schleper C."/>
            <person name="Guy L."/>
            <person name="Ettema T.J."/>
        </authorList>
    </citation>
    <scope>NUCLEOTIDE SEQUENCE</scope>
</reference>
<protein>
    <submittedName>
        <fullName evidence="1">Uncharacterized protein</fullName>
    </submittedName>
</protein>
<organism evidence="1">
    <name type="scientific">marine sediment metagenome</name>
    <dbReference type="NCBI Taxonomy" id="412755"/>
    <lineage>
        <taxon>unclassified sequences</taxon>
        <taxon>metagenomes</taxon>
        <taxon>ecological metagenomes</taxon>
    </lineage>
</organism>
<comment type="caution">
    <text evidence="1">The sequence shown here is derived from an EMBL/GenBank/DDBJ whole genome shotgun (WGS) entry which is preliminary data.</text>
</comment>
<accession>A0A0F9E9J5</accession>
<sequence>MNPHPLYMIVQGRYSDLIRNKFVFLDECTYIQHLLAKLRLQKHKGKWLTAQEYFKLEYDKPPLLSDKHKLGD</sequence>
<name>A0A0F9E9J5_9ZZZZ</name>
<evidence type="ECO:0000313" key="1">
    <source>
        <dbReference type="EMBL" id="KKL70664.1"/>
    </source>
</evidence>
<gene>
    <name evidence="1" type="ORF">LCGC14_2102670</name>
</gene>
<dbReference type="AlphaFoldDB" id="A0A0F9E9J5"/>
<proteinExistence type="predicted"/>
<dbReference type="EMBL" id="LAZR01025834">
    <property type="protein sequence ID" value="KKL70664.1"/>
    <property type="molecule type" value="Genomic_DNA"/>
</dbReference>